<evidence type="ECO:0000256" key="5">
    <source>
        <dbReference type="ARBA" id="ARBA00022839"/>
    </source>
</evidence>
<dbReference type="InterPro" id="IPR004610">
    <property type="entry name" value="RecJ"/>
</dbReference>
<comment type="caution">
    <text evidence="9">The sequence shown here is derived from an EMBL/GenBank/DDBJ whole genome shotgun (WGS) entry which is preliminary data.</text>
</comment>
<dbReference type="Gene3D" id="3.90.1640.30">
    <property type="match status" value="1"/>
</dbReference>
<keyword evidence="10" id="KW-1185">Reference proteome</keyword>
<protein>
    <recommendedName>
        <fullName evidence="2">Single-stranded-DNA-specific exonuclease RecJ</fullName>
    </recommendedName>
</protein>
<evidence type="ECO:0000256" key="4">
    <source>
        <dbReference type="ARBA" id="ARBA00022801"/>
    </source>
</evidence>
<feature type="domain" description="RecJ OB" evidence="8">
    <location>
        <begin position="470"/>
        <end position="571"/>
    </location>
</feature>
<feature type="domain" description="DDH" evidence="6">
    <location>
        <begin position="74"/>
        <end position="233"/>
    </location>
</feature>
<proteinExistence type="inferred from homology"/>
<dbReference type="Proteomes" id="UP001302316">
    <property type="component" value="Unassembled WGS sequence"/>
</dbReference>
<evidence type="ECO:0000313" key="10">
    <source>
        <dbReference type="Proteomes" id="UP001302316"/>
    </source>
</evidence>
<dbReference type="Gene3D" id="3.10.310.30">
    <property type="match status" value="1"/>
</dbReference>
<dbReference type="PANTHER" id="PTHR30255">
    <property type="entry name" value="SINGLE-STRANDED-DNA-SPECIFIC EXONUCLEASE RECJ"/>
    <property type="match status" value="1"/>
</dbReference>
<dbReference type="InterPro" id="IPR003156">
    <property type="entry name" value="DHHA1_dom"/>
</dbReference>
<comment type="similarity">
    <text evidence="1">Belongs to the RecJ family.</text>
</comment>
<dbReference type="InterPro" id="IPR051673">
    <property type="entry name" value="SSDNA_exonuclease_RecJ"/>
</dbReference>
<dbReference type="GO" id="GO:0008409">
    <property type="term" value="F:5'-3' exonuclease activity"/>
    <property type="evidence" value="ECO:0007669"/>
    <property type="project" value="InterPro"/>
</dbReference>
<gene>
    <name evidence="9" type="primary">recJ</name>
    <name evidence="9" type="ORF">VCB98_10110</name>
</gene>
<dbReference type="InterPro" id="IPR001667">
    <property type="entry name" value="DDH_dom"/>
</dbReference>
<dbReference type="AlphaFoldDB" id="A0AAP6MML6"/>
<dbReference type="Pfam" id="PF17768">
    <property type="entry name" value="RecJ_OB"/>
    <property type="match status" value="1"/>
</dbReference>
<dbReference type="PANTHER" id="PTHR30255:SF2">
    <property type="entry name" value="SINGLE-STRANDED-DNA-SPECIFIC EXONUCLEASE RECJ"/>
    <property type="match status" value="1"/>
</dbReference>
<reference evidence="9 10" key="1">
    <citation type="submission" date="2023-12" db="EMBL/GenBank/DDBJ databases">
        <title>Whole-genome sequencing of halo(alkali)philic microorganisms from hypersaline lakes.</title>
        <authorList>
            <person name="Sorokin D.Y."/>
            <person name="Merkel A.Y."/>
            <person name="Messina E."/>
            <person name="Yakimov M."/>
        </authorList>
    </citation>
    <scope>NUCLEOTIDE SEQUENCE [LARGE SCALE GENOMIC DNA]</scope>
    <source>
        <strain evidence="9 10">AB-CW1</strain>
    </source>
</reference>
<dbReference type="EMBL" id="JAYGII010000022">
    <property type="protein sequence ID" value="MEA5446172.1"/>
    <property type="molecule type" value="Genomic_DNA"/>
</dbReference>
<evidence type="ECO:0000259" key="6">
    <source>
        <dbReference type="Pfam" id="PF01368"/>
    </source>
</evidence>
<dbReference type="Pfam" id="PF02272">
    <property type="entry name" value="DHHA1"/>
    <property type="match status" value="1"/>
</dbReference>
<keyword evidence="3" id="KW-0540">Nuclease</keyword>
<feature type="domain" description="DHHA1" evidence="7">
    <location>
        <begin position="361"/>
        <end position="455"/>
    </location>
</feature>
<dbReference type="GO" id="GO:0003676">
    <property type="term" value="F:nucleic acid binding"/>
    <property type="evidence" value="ECO:0007669"/>
    <property type="project" value="InterPro"/>
</dbReference>
<evidence type="ECO:0000259" key="8">
    <source>
        <dbReference type="Pfam" id="PF17768"/>
    </source>
</evidence>
<accession>A0AAP6MML6</accession>
<evidence type="ECO:0000256" key="3">
    <source>
        <dbReference type="ARBA" id="ARBA00022722"/>
    </source>
</evidence>
<sequence>MISRIRRRQPDPTVSPGAQTLSVHPVLRRVYAARGIHSVEDIDYRAARLLPPKGLDGLSEAAALVSRHLSEGPILIVGDFDADGATATALLKSGLEAMGAAAVDYLVPNRFDFGYGLSPELLEVARERDPALIITVDNGISSIEGVAAARAAGIDVLVTDHHLPGETLPGANAILNPNLPGQGFASPHLAGVGVAFYLLLGLRQHLRDAQWFEQQAIPEPSLAEWLDLVALGTVADLVPLDRNNRILVHQGLQRIRAGSLRPGLEALIRVADRNRADLTAADLGFAIAPRLNAAGRLDDISHGIETLLARDPGRARAGAEMLDAMNRERRYLQRDMQEQAERALERIKLDGGAELPAALTLFRTDWHSGIVGLLASRLKERFHRPVAVMAPDGDRMLKGSLRSVPGIHIRDVLADMDSRQPGMIERFGGHAMAAGLSLRSDRLDSFRRLFKEAVEARAGAETLSGIIHSDGPLEVSELSLEVAELIRRHGPWGQGFPEPLFDGEFRVLEERVVGEHHLKLRLQHPDAATPIDAIAFNPPPEQLGGLPEWIRIAYRLEVNEWQGLRRPQLLVVLIEPL</sequence>
<dbReference type="RefSeq" id="WP_346052243.1">
    <property type="nucleotide sequence ID" value="NZ_JAYGII010000022.1"/>
</dbReference>
<evidence type="ECO:0000256" key="2">
    <source>
        <dbReference type="ARBA" id="ARBA00019841"/>
    </source>
</evidence>
<dbReference type="NCBIfam" id="TIGR00644">
    <property type="entry name" value="recJ"/>
    <property type="match status" value="1"/>
</dbReference>
<dbReference type="InterPro" id="IPR041122">
    <property type="entry name" value="RecJ_OB"/>
</dbReference>
<dbReference type="GO" id="GO:0006281">
    <property type="term" value="P:DNA repair"/>
    <property type="evidence" value="ECO:0007669"/>
    <property type="project" value="InterPro"/>
</dbReference>
<organism evidence="9 10">
    <name type="scientific">Natronospira elongata</name>
    <dbReference type="NCBI Taxonomy" id="3110268"/>
    <lineage>
        <taxon>Bacteria</taxon>
        <taxon>Pseudomonadati</taxon>
        <taxon>Pseudomonadota</taxon>
        <taxon>Gammaproteobacteria</taxon>
        <taxon>Natronospirales</taxon>
        <taxon>Natronospiraceae</taxon>
        <taxon>Natronospira</taxon>
    </lineage>
</organism>
<dbReference type="SUPFAM" id="SSF64182">
    <property type="entry name" value="DHH phosphoesterases"/>
    <property type="match status" value="1"/>
</dbReference>
<dbReference type="FunFam" id="3.90.1640.30:FF:000001">
    <property type="entry name" value="Single-stranded-DNA-specific exonuclease RecJ"/>
    <property type="match status" value="1"/>
</dbReference>
<keyword evidence="5 9" id="KW-0269">Exonuclease</keyword>
<evidence type="ECO:0000259" key="7">
    <source>
        <dbReference type="Pfam" id="PF02272"/>
    </source>
</evidence>
<keyword evidence="4" id="KW-0378">Hydrolase</keyword>
<dbReference type="GO" id="GO:0006310">
    <property type="term" value="P:DNA recombination"/>
    <property type="evidence" value="ECO:0007669"/>
    <property type="project" value="InterPro"/>
</dbReference>
<name>A0AAP6MML6_9GAMM</name>
<dbReference type="InterPro" id="IPR038763">
    <property type="entry name" value="DHH_sf"/>
</dbReference>
<evidence type="ECO:0000256" key="1">
    <source>
        <dbReference type="ARBA" id="ARBA00005915"/>
    </source>
</evidence>
<dbReference type="Pfam" id="PF01368">
    <property type="entry name" value="DHH"/>
    <property type="match status" value="1"/>
</dbReference>
<evidence type="ECO:0000313" key="9">
    <source>
        <dbReference type="EMBL" id="MEA5446172.1"/>
    </source>
</evidence>